<sequence>MHLVHMLQFFLFGTYQQAPEGESQPSTEVDLFISTEKIMVLNTDLKPSLKSGIRDFIIVATTSKFVGLRDGASALLDLKDFHPDCWVRGTTSAAGGDVVIQRGATRAADFPLPVPLNTVVTEADARLPRRHLSCRAVSSAHVAN</sequence>
<dbReference type="EMBL" id="OA882256">
    <property type="protein sequence ID" value="CAD7274187.1"/>
    <property type="molecule type" value="Genomic_DNA"/>
</dbReference>
<evidence type="ECO:0000313" key="2">
    <source>
        <dbReference type="Proteomes" id="UP000678499"/>
    </source>
</evidence>
<proteinExistence type="predicted"/>
<dbReference type="Proteomes" id="UP000678499">
    <property type="component" value="Unassembled WGS sequence"/>
</dbReference>
<keyword evidence="2" id="KW-1185">Reference proteome</keyword>
<dbReference type="Gene3D" id="2.30.29.30">
    <property type="entry name" value="Pleckstrin-homology domain (PH domain)/Phosphotyrosine-binding domain (PTB)"/>
    <property type="match status" value="1"/>
</dbReference>
<evidence type="ECO:0000313" key="1">
    <source>
        <dbReference type="EMBL" id="CAD7274187.1"/>
    </source>
</evidence>
<dbReference type="EMBL" id="CAJPEX010000219">
    <property type="protein sequence ID" value="CAG0914339.1"/>
    <property type="molecule type" value="Genomic_DNA"/>
</dbReference>
<organism evidence="1">
    <name type="scientific">Notodromas monacha</name>
    <dbReference type="NCBI Taxonomy" id="399045"/>
    <lineage>
        <taxon>Eukaryota</taxon>
        <taxon>Metazoa</taxon>
        <taxon>Ecdysozoa</taxon>
        <taxon>Arthropoda</taxon>
        <taxon>Crustacea</taxon>
        <taxon>Oligostraca</taxon>
        <taxon>Ostracoda</taxon>
        <taxon>Podocopa</taxon>
        <taxon>Podocopida</taxon>
        <taxon>Cypridocopina</taxon>
        <taxon>Cypridoidea</taxon>
        <taxon>Cyprididae</taxon>
        <taxon>Notodromas</taxon>
    </lineage>
</organism>
<dbReference type="InterPro" id="IPR011993">
    <property type="entry name" value="PH-like_dom_sf"/>
</dbReference>
<gene>
    <name evidence="1" type="ORF">NMOB1V02_LOCUS2039</name>
</gene>
<name>A0A7R9BGJ0_9CRUS</name>
<accession>A0A7R9BGJ0</accession>
<protein>
    <submittedName>
        <fullName evidence="1">Uncharacterized protein</fullName>
    </submittedName>
</protein>
<dbReference type="OrthoDB" id="5862114at2759"/>
<dbReference type="AlphaFoldDB" id="A0A7R9BGJ0"/>
<reference evidence="1" key="1">
    <citation type="submission" date="2020-11" db="EMBL/GenBank/DDBJ databases">
        <authorList>
            <person name="Tran Van P."/>
        </authorList>
    </citation>
    <scope>NUCLEOTIDE SEQUENCE</scope>
</reference>